<dbReference type="SUPFAM" id="SSF48498">
    <property type="entry name" value="Tetracyclin repressor-like, C-terminal domain"/>
    <property type="match status" value="1"/>
</dbReference>
<keyword evidence="2" id="KW-0805">Transcription regulation</keyword>
<dbReference type="Pfam" id="PF00440">
    <property type="entry name" value="TetR_N"/>
    <property type="match status" value="1"/>
</dbReference>
<evidence type="ECO:0000256" key="4">
    <source>
        <dbReference type="ARBA" id="ARBA00023163"/>
    </source>
</evidence>
<protein>
    <submittedName>
        <fullName evidence="7">TetR family transcriptional regulator</fullName>
    </submittedName>
</protein>
<reference evidence="7 8" key="1">
    <citation type="submission" date="2019-03" db="EMBL/GenBank/DDBJ databases">
        <title>Genomic Encyclopedia of Type Strains, Phase IV (KMG-IV): sequencing the most valuable type-strain genomes for metagenomic binning, comparative biology and taxonomic classification.</title>
        <authorList>
            <person name="Goeker M."/>
        </authorList>
    </citation>
    <scope>NUCLEOTIDE SEQUENCE [LARGE SCALE GENOMIC DNA]</scope>
    <source>
        <strain evidence="7 8">DSM 26377</strain>
    </source>
</reference>
<dbReference type="PANTHER" id="PTHR30055:SF175">
    <property type="entry name" value="HTH-TYPE TRANSCRIPTIONAL REPRESSOR KSTR2"/>
    <property type="match status" value="1"/>
</dbReference>
<evidence type="ECO:0000256" key="2">
    <source>
        <dbReference type="ARBA" id="ARBA00023015"/>
    </source>
</evidence>
<organism evidence="7 8">
    <name type="scientific">Panacagrimonas perspica</name>
    <dbReference type="NCBI Taxonomy" id="381431"/>
    <lineage>
        <taxon>Bacteria</taxon>
        <taxon>Pseudomonadati</taxon>
        <taxon>Pseudomonadota</taxon>
        <taxon>Gammaproteobacteria</taxon>
        <taxon>Nevskiales</taxon>
        <taxon>Nevskiaceae</taxon>
        <taxon>Panacagrimonas</taxon>
    </lineage>
</organism>
<dbReference type="SUPFAM" id="SSF46689">
    <property type="entry name" value="Homeodomain-like"/>
    <property type="match status" value="1"/>
</dbReference>
<dbReference type="Proteomes" id="UP000295341">
    <property type="component" value="Unassembled WGS sequence"/>
</dbReference>
<dbReference type="Gene3D" id="1.10.10.60">
    <property type="entry name" value="Homeodomain-like"/>
    <property type="match status" value="1"/>
</dbReference>
<sequence>MKALKTASATKARSAVRAPRMDRDARIADILVAARETFLSRGYHAAAVSEIARTLGVAEGTIFKYFPTKRDLLNKVIEHWYGDLFGDYSKELGPIQGAKNRFRYLVWRHLCTVVEWPEMCRLIFTEVRVQPDYAQSPLHEMNHRYTGLLVDVVREGIRSKEFRQAVAPELIRDLVYGGIEHHAWRFLYGNGELDPKRVADQLTDLVCGGVQAEKASTVSLDTRKFAELTATMERAVNTLVRDRKSRK</sequence>
<proteinExistence type="predicted"/>
<dbReference type="RefSeq" id="WP_162850972.1">
    <property type="nucleotide sequence ID" value="NZ_MWIN01000022.1"/>
</dbReference>
<dbReference type="EMBL" id="SOBT01000008">
    <property type="protein sequence ID" value="TDU30974.1"/>
    <property type="molecule type" value="Genomic_DNA"/>
</dbReference>
<evidence type="ECO:0000256" key="5">
    <source>
        <dbReference type="PROSITE-ProRule" id="PRU00335"/>
    </source>
</evidence>
<keyword evidence="1" id="KW-0678">Repressor</keyword>
<dbReference type="InterPro" id="IPR036271">
    <property type="entry name" value="Tet_transcr_reg_TetR-rel_C_sf"/>
</dbReference>
<evidence type="ECO:0000256" key="1">
    <source>
        <dbReference type="ARBA" id="ARBA00022491"/>
    </source>
</evidence>
<feature type="DNA-binding region" description="H-T-H motif" evidence="5">
    <location>
        <begin position="47"/>
        <end position="66"/>
    </location>
</feature>
<evidence type="ECO:0000313" key="7">
    <source>
        <dbReference type="EMBL" id="TDU30974.1"/>
    </source>
</evidence>
<dbReference type="PROSITE" id="PS50977">
    <property type="entry name" value="HTH_TETR_2"/>
    <property type="match status" value="1"/>
</dbReference>
<name>A0A4R7PAB4_9GAMM</name>
<dbReference type="GO" id="GO:0000976">
    <property type="term" value="F:transcription cis-regulatory region binding"/>
    <property type="evidence" value="ECO:0007669"/>
    <property type="project" value="TreeGrafter"/>
</dbReference>
<evidence type="ECO:0000313" key="8">
    <source>
        <dbReference type="Proteomes" id="UP000295341"/>
    </source>
</evidence>
<gene>
    <name evidence="7" type="ORF">DFR24_0332</name>
</gene>
<keyword evidence="4" id="KW-0804">Transcription</keyword>
<comment type="caution">
    <text evidence="7">The sequence shown here is derived from an EMBL/GenBank/DDBJ whole genome shotgun (WGS) entry which is preliminary data.</text>
</comment>
<accession>A0A4R7PAB4</accession>
<evidence type="ECO:0000259" key="6">
    <source>
        <dbReference type="PROSITE" id="PS50977"/>
    </source>
</evidence>
<dbReference type="AlphaFoldDB" id="A0A4R7PAB4"/>
<dbReference type="InterPro" id="IPR009057">
    <property type="entry name" value="Homeodomain-like_sf"/>
</dbReference>
<dbReference type="Gene3D" id="1.10.357.10">
    <property type="entry name" value="Tetracycline Repressor, domain 2"/>
    <property type="match status" value="1"/>
</dbReference>
<keyword evidence="3 5" id="KW-0238">DNA-binding</keyword>
<evidence type="ECO:0000256" key="3">
    <source>
        <dbReference type="ARBA" id="ARBA00023125"/>
    </source>
</evidence>
<feature type="domain" description="HTH tetR-type" evidence="6">
    <location>
        <begin position="24"/>
        <end position="84"/>
    </location>
</feature>
<dbReference type="PANTHER" id="PTHR30055">
    <property type="entry name" value="HTH-TYPE TRANSCRIPTIONAL REGULATOR RUTR"/>
    <property type="match status" value="1"/>
</dbReference>
<dbReference type="InterPro" id="IPR041490">
    <property type="entry name" value="KstR2_TetR_C"/>
</dbReference>
<dbReference type="Pfam" id="PF17932">
    <property type="entry name" value="TetR_C_24"/>
    <property type="match status" value="1"/>
</dbReference>
<dbReference type="InterPro" id="IPR001647">
    <property type="entry name" value="HTH_TetR"/>
</dbReference>
<keyword evidence="8" id="KW-1185">Reference proteome</keyword>
<dbReference type="InterPro" id="IPR050109">
    <property type="entry name" value="HTH-type_TetR-like_transc_reg"/>
</dbReference>
<dbReference type="PRINTS" id="PR00455">
    <property type="entry name" value="HTHTETR"/>
</dbReference>
<dbReference type="GO" id="GO:0003700">
    <property type="term" value="F:DNA-binding transcription factor activity"/>
    <property type="evidence" value="ECO:0007669"/>
    <property type="project" value="TreeGrafter"/>
</dbReference>